<dbReference type="RefSeq" id="XP_043047197.1">
    <property type="nucleotide sequence ID" value="XM_043193661.1"/>
</dbReference>
<dbReference type="Gene3D" id="2.130.10.10">
    <property type="entry name" value="YVTN repeat-like/Quinoprotein amine dehydrogenase"/>
    <property type="match status" value="1"/>
</dbReference>
<dbReference type="Gene3D" id="3.10.20.870">
    <property type="entry name" value="PFU (PLAA family ubiquitin binding), C-terminal domain"/>
    <property type="match status" value="1"/>
</dbReference>
<keyword evidence="2" id="KW-0963">Cytoplasm</keyword>
<dbReference type="GO" id="GO:0005634">
    <property type="term" value="C:nucleus"/>
    <property type="evidence" value="ECO:0007669"/>
    <property type="project" value="TreeGrafter"/>
</dbReference>
<dbReference type="InterPro" id="IPR019775">
    <property type="entry name" value="WD40_repeat_CS"/>
</dbReference>
<dbReference type="InterPro" id="IPR013535">
    <property type="entry name" value="PUL_dom"/>
</dbReference>
<dbReference type="PRINTS" id="PR00320">
    <property type="entry name" value="GPROTEINBRPT"/>
</dbReference>
<accession>A0A9P7V5J6</accession>
<dbReference type="PROSITE" id="PS50294">
    <property type="entry name" value="WD_REPEATS_REGION"/>
    <property type="match status" value="3"/>
</dbReference>
<dbReference type="AlphaFoldDB" id="A0A9P7V5J6"/>
<feature type="repeat" description="WD" evidence="5">
    <location>
        <begin position="144"/>
        <end position="175"/>
    </location>
</feature>
<evidence type="ECO:0000256" key="1">
    <source>
        <dbReference type="ARBA" id="ARBA00004496"/>
    </source>
</evidence>
<dbReference type="PANTHER" id="PTHR19849">
    <property type="entry name" value="PHOSPHOLIPASE A-2-ACTIVATING PROTEIN"/>
    <property type="match status" value="1"/>
</dbReference>
<dbReference type="Pfam" id="PF09070">
    <property type="entry name" value="PFU"/>
    <property type="match status" value="1"/>
</dbReference>
<keyword evidence="3 5" id="KW-0853">WD repeat</keyword>
<dbReference type="Pfam" id="PF08324">
    <property type="entry name" value="PUL"/>
    <property type="match status" value="1"/>
</dbReference>
<keyword evidence="4" id="KW-0677">Repeat</keyword>
<protein>
    <submittedName>
        <fullName evidence="8">Uncharacterized protein</fullName>
    </submittedName>
</protein>
<dbReference type="GO" id="GO:0043130">
    <property type="term" value="F:ubiquitin binding"/>
    <property type="evidence" value="ECO:0007669"/>
    <property type="project" value="TreeGrafter"/>
</dbReference>
<dbReference type="Proteomes" id="UP000790833">
    <property type="component" value="Unassembled WGS sequence"/>
</dbReference>
<dbReference type="InterPro" id="IPR036322">
    <property type="entry name" value="WD40_repeat_dom_sf"/>
</dbReference>
<dbReference type="Pfam" id="PF00400">
    <property type="entry name" value="WD40"/>
    <property type="match status" value="5"/>
</dbReference>
<gene>
    <name evidence="8" type="ORF">KQ657_002914</name>
</gene>
<dbReference type="InterPro" id="IPR038122">
    <property type="entry name" value="PFU_sf"/>
</dbReference>
<keyword evidence="9" id="KW-1185">Reference proteome</keyword>
<dbReference type="InterPro" id="IPR015943">
    <property type="entry name" value="WD40/YVTN_repeat-like_dom_sf"/>
</dbReference>
<evidence type="ECO:0000313" key="9">
    <source>
        <dbReference type="Proteomes" id="UP000790833"/>
    </source>
</evidence>
<dbReference type="GO" id="GO:0010992">
    <property type="term" value="P:ubiquitin recycling"/>
    <property type="evidence" value="ECO:0007669"/>
    <property type="project" value="TreeGrafter"/>
</dbReference>
<evidence type="ECO:0000259" key="6">
    <source>
        <dbReference type="PROSITE" id="PS51394"/>
    </source>
</evidence>
<evidence type="ECO:0000256" key="2">
    <source>
        <dbReference type="ARBA" id="ARBA00022490"/>
    </source>
</evidence>
<dbReference type="PROSITE" id="PS51394">
    <property type="entry name" value="PFU"/>
    <property type="match status" value="1"/>
</dbReference>
<evidence type="ECO:0000259" key="7">
    <source>
        <dbReference type="PROSITE" id="PS51396"/>
    </source>
</evidence>
<dbReference type="SUPFAM" id="SSF50978">
    <property type="entry name" value="WD40 repeat-like"/>
    <property type="match status" value="1"/>
</dbReference>
<reference evidence="8" key="1">
    <citation type="submission" date="2021-03" db="EMBL/GenBank/DDBJ databases">
        <authorList>
            <person name="Palmer J.M."/>
        </authorList>
    </citation>
    <scope>NUCLEOTIDE SEQUENCE</scope>
    <source>
        <strain evidence="8">ARV_011</strain>
    </source>
</reference>
<feature type="domain" description="PUL" evidence="7">
    <location>
        <begin position="487"/>
        <end position="756"/>
    </location>
</feature>
<proteinExistence type="predicted"/>
<dbReference type="InterPro" id="IPR015155">
    <property type="entry name" value="PFU"/>
</dbReference>
<dbReference type="PANTHER" id="PTHR19849:SF0">
    <property type="entry name" value="PHOSPHOLIPASE A-2-ACTIVATING PROTEIN"/>
    <property type="match status" value="1"/>
</dbReference>
<feature type="repeat" description="WD" evidence="5">
    <location>
        <begin position="226"/>
        <end position="256"/>
    </location>
</feature>
<dbReference type="InterPro" id="IPR001680">
    <property type="entry name" value="WD40_rpt"/>
</dbReference>
<dbReference type="CDD" id="cd00200">
    <property type="entry name" value="WD40"/>
    <property type="match status" value="1"/>
</dbReference>
<dbReference type="InterPro" id="IPR020472">
    <property type="entry name" value="WD40_PAC1"/>
</dbReference>
<evidence type="ECO:0000256" key="4">
    <source>
        <dbReference type="ARBA" id="ARBA00022737"/>
    </source>
</evidence>
<evidence type="ECO:0000256" key="5">
    <source>
        <dbReference type="PROSITE-ProRule" id="PRU00221"/>
    </source>
</evidence>
<sequence>MSDSFSLSSTLLGHSLDVRSLSAVDDVIISASRDSTGRKWTRASDCSDWSSTVVFQSPTSSFVNAVSANDLWTAFGGKDCIIYLSETHGSGDGDTKTEGFELPGHSSNVCSLAFLSDLRRLISGSWDSTARVWDLESFTTIYTLKGHKSSVWDAKIIDEDTFITASADRTIRLWQNQTEVRQFIGHNDVVRKILLYPDDPSRFASCSNDGTIKVWDIDSANCIQTLSGHESFVYDIALAPTGDIISTGEDRSIRVWRDGVCIQAIRLPCVSVWCVIVLSNGDIAVGGSDNTIRVFTLDSQRVASKDALETFLESVKSSAISEQGLDDLKHTDLPGPEVLEKPGKQEGQIILVKIPATGTIESHQWSSGSWMKIGDVVGAAGNSEGNKKELNGQLYDYVFDVDIEDGAPPLKLPFNTTDNVYTVATKFLADNELPSSYTEEVVRFIMKNTEGVTIGTDRALDDNDKEGEQNNCVAESVPNSVSERSLSVIPVKDYIFFKDYNGDQIIKGMRKFNSQQDTEHQLDDIQLEEICGLLGGDLSSKAAIDLIDHRLPPLFKTWTEEAQLVLYDILRICIPRVSMGDILNSATAGEFIYSVVTRETTNVSVLMMITKVLSNIVGNLILFVQIFVDENGYANTLANTIGGLMINGNKSKTHKHYNALMTNVASFLYNVSVFQYTSKNAPSSSQPLVDIMNLYGDEIARSNSEAAYRLTVALGNVLVQGTAMTVGPPWLIFIGDTYKEHRFVVVAKDMMQLIKR</sequence>
<dbReference type="PROSITE" id="PS51396">
    <property type="entry name" value="PUL"/>
    <property type="match status" value="1"/>
</dbReference>
<feature type="repeat" description="WD" evidence="5">
    <location>
        <begin position="183"/>
        <end position="225"/>
    </location>
</feature>
<feature type="domain" description="PFU" evidence="6">
    <location>
        <begin position="362"/>
        <end position="459"/>
    </location>
</feature>
<dbReference type="GeneID" id="66116288"/>
<dbReference type="PROSITE" id="PS50082">
    <property type="entry name" value="WD_REPEATS_2"/>
    <property type="match status" value="4"/>
</dbReference>
<comment type="caution">
    <text evidence="8">The sequence shown here is derived from an EMBL/GenBank/DDBJ whole genome shotgun (WGS) entry which is preliminary data.</text>
</comment>
<evidence type="ECO:0000256" key="3">
    <source>
        <dbReference type="ARBA" id="ARBA00022574"/>
    </source>
</evidence>
<dbReference type="PROSITE" id="PS00678">
    <property type="entry name" value="WD_REPEATS_1"/>
    <property type="match status" value="1"/>
</dbReference>
<dbReference type="SMART" id="SM00320">
    <property type="entry name" value="WD40"/>
    <property type="match status" value="6"/>
</dbReference>
<comment type="subcellular location">
    <subcellularLocation>
        <location evidence="1">Cytoplasm</location>
    </subcellularLocation>
</comment>
<dbReference type="OrthoDB" id="10265988at2759"/>
<feature type="repeat" description="WD" evidence="5">
    <location>
        <begin position="102"/>
        <end position="143"/>
    </location>
</feature>
<dbReference type="InterPro" id="IPR011989">
    <property type="entry name" value="ARM-like"/>
</dbReference>
<dbReference type="EMBL" id="JAHMUF010000025">
    <property type="protein sequence ID" value="KAG7191645.1"/>
    <property type="molecule type" value="Genomic_DNA"/>
</dbReference>
<name>A0A9P7V5J6_9ASCO</name>
<dbReference type="GO" id="GO:0043161">
    <property type="term" value="P:proteasome-mediated ubiquitin-dependent protein catabolic process"/>
    <property type="evidence" value="ECO:0007669"/>
    <property type="project" value="TreeGrafter"/>
</dbReference>
<dbReference type="Gene3D" id="1.25.10.10">
    <property type="entry name" value="Leucine-rich Repeat Variant"/>
    <property type="match status" value="1"/>
</dbReference>
<dbReference type="GO" id="GO:0005737">
    <property type="term" value="C:cytoplasm"/>
    <property type="evidence" value="ECO:0007669"/>
    <property type="project" value="UniProtKB-SubCell"/>
</dbReference>
<organism evidence="8 9">
    <name type="scientific">Scheffersomyces spartinae</name>
    <dbReference type="NCBI Taxonomy" id="45513"/>
    <lineage>
        <taxon>Eukaryota</taxon>
        <taxon>Fungi</taxon>
        <taxon>Dikarya</taxon>
        <taxon>Ascomycota</taxon>
        <taxon>Saccharomycotina</taxon>
        <taxon>Pichiomycetes</taxon>
        <taxon>Debaryomycetaceae</taxon>
        <taxon>Scheffersomyces</taxon>
    </lineage>
</organism>
<evidence type="ECO:0000313" key="8">
    <source>
        <dbReference type="EMBL" id="KAG7191645.1"/>
    </source>
</evidence>